<dbReference type="AlphaFoldDB" id="A0A552ERL5"/>
<organism evidence="2 3">
    <name type="scientific">Microcystis aeruginosa Ma_MB_S_20031200_S102</name>
    <dbReference type="NCBI Taxonomy" id="2486254"/>
    <lineage>
        <taxon>Bacteria</taxon>
        <taxon>Bacillati</taxon>
        <taxon>Cyanobacteriota</taxon>
        <taxon>Cyanophyceae</taxon>
        <taxon>Oscillatoriophycideae</taxon>
        <taxon>Chroococcales</taxon>
        <taxon>Microcystaceae</taxon>
        <taxon>Microcystis</taxon>
    </lineage>
</organism>
<comment type="caution">
    <text evidence="2">The sequence shown here is derived from an EMBL/GenBank/DDBJ whole genome shotgun (WGS) entry which is preliminary data.</text>
</comment>
<dbReference type="InterPro" id="IPR002711">
    <property type="entry name" value="HNH"/>
</dbReference>
<dbReference type="GO" id="GO:0008270">
    <property type="term" value="F:zinc ion binding"/>
    <property type="evidence" value="ECO:0007669"/>
    <property type="project" value="InterPro"/>
</dbReference>
<dbReference type="PANTHER" id="PTHR33877:SF1">
    <property type="entry name" value="TYPE IV METHYL-DIRECTED RESTRICTION ENZYME ECOKMCRA"/>
    <property type="match status" value="1"/>
</dbReference>
<evidence type="ECO:0000313" key="2">
    <source>
        <dbReference type="EMBL" id="TRU37102.1"/>
    </source>
</evidence>
<feature type="domain" description="HNH nuclease" evidence="1">
    <location>
        <begin position="9"/>
        <end position="64"/>
    </location>
</feature>
<dbReference type="CDD" id="cd00085">
    <property type="entry name" value="HNHc"/>
    <property type="match status" value="1"/>
</dbReference>
<dbReference type="Gene3D" id="1.10.30.50">
    <property type="match status" value="1"/>
</dbReference>
<evidence type="ECO:0000313" key="3">
    <source>
        <dbReference type="Proteomes" id="UP000317708"/>
    </source>
</evidence>
<dbReference type="Pfam" id="PF01844">
    <property type="entry name" value="HNH"/>
    <property type="match status" value="1"/>
</dbReference>
<protein>
    <submittedName>
        <fullName evidence="2">HNH endonuclease</fullName>
    </submittedName>
</protein>
<dbReference type="GO" id="GO:0004519">
    <property type="term" value="F:endonuclease activity"/>
    <property type="evidence" value="ECO:0007669"/>
    <property type="project" value="UniProtKB-KW"/>
</dbReference>
<keyword evidence="2" id="KW-0540">Nuclease</keyword>
<dbReference type="SMART" id="SM00507">
    <property type="entry name" value="HNHc"/>
    <property type="match status" value="1"/>
</dbReference>
<dbReference type="GO" id="GO:0003676">
    <property type="term" value="F:nucleic acid binding"/>
    <property type="evidence" value="ECO:0007669"/>
    <property type="project" value="InterPro"/>
</dbReference>
<accession>A0A552ERL5</accession>
<name>A0A552ERL5_MICAE</name>
<keyword evidence="2" id="KW-0255">Endonuclease</keyword>
<evidence type="ECO:0000259" key="1">
    <source>
        <dbReference type="SMART" id="SM00507"/>
    </source>
</evidence>
<reference evidence="2 3" key="1">
    <citation type="submission" date="2019-01" db="EMBL/GenBank/DDBJ databases">
        <title>Coherence of Microcystis species and biogeography revealed through population genomics.</title>
        <authorList>
            <person name="Perez-Carrascal O.M."/>
            <person name="Terrat Y."/>
            <person name="Giani A."/>
            <person name="Fortin N."/>
            <person name="Tromas N."/>
            <person name="Shapiro B.J."/>
        </authorList>
    </citation>
    <scope>NUCLEOTIDE SEQUENCE [LARGE SCALE GENOMIC DNA]</scope>
    <source>
        <strain evidence="2">Ma_MB_S_20031200_S102</strain>
    </source>
</reference>
<dbReference type="EMBL" id="SFBI01000094">
    <property type="protein sequence ID" value="TRU37102.1"/>
    <property type="molecule type" value="Genomic_DNA"/>
</dbReference>
<dbReference type="InterPro" id="IPR003615">
    <property type="entry name" value="HNH_nuc"/>
</dbReference>
<dbReference type="InterPro" id="IPR052892">
    <property type="entry name" value="NA-targeting_endonuclease"/>
</dbReference>
<sequence length="147" mass="17007">MERPYIDRTLRRLVATRADHLCEYCLIQEQDTALGCAVDHIISLKHGGETDADNLAYTCVFCNRFKGSDIGSIVWQTREVTRFYHPRWDYWGEHFKLEDALIQPITNIGEVTARILGFNDLPRLLERQLLISKNKYPSPAALKRINS</sequence>
<dbReference type="PANTHER" id="PTHR33877">
    <property type="entry name" value="SLL1193 PROTEIN"/>
    <property type="match status" value="1"/>
</dbReference>
<proteinExistence type="predicted"/>
<keyword evidence="2" id="KW-0378">Hydrolase</keyword>
<gene>
    <name evidence="2" type="ORF">EWV92_10985</name>
</gene>
<dbReference type="Proteomes" id="UP000317708">
    <property type="component" value="Unassembled WGS sequence"/>
</dbReference>